<comment type="caution">
    <text evidence="2">The sequence shown here is derived from an EMBL/GenBank/DDBJ whole genome shotgun (WGS) entry which is preliminary data.</text>
</comment>
<feature type="compositionally biased region" description="Basic residues" evidence="1">
    <location>
        <begin position="47"/>
        <end position="61"/>
    </location>
</feature>
<dbReference type="Proteomes" id="UP000826195">
    <property type="component" value="Unassembled WGS sequence"/>
</dbReference>
<protein>
    <submittedName>
        <fullName evidence="2">Uncharacterized protein</fullName>
    </submittedName>
</protein>
<sequence length="141" mass="16046">QWFKFSINIQVFFDRSIFTSFVCQRWAIRKMRIVECREGGAGQMSPRGRRHAAAGRKRASWQRRSSDSSGAANRSQVVKRGRGTARGGKKNIRNGRSGGCCKSSKLEDPFETAQKAIQAYQEARKGEPSTRKYRQSKRMVL</sequence>
<evidence type="ECO:0000313" key="2">
    <source>
        <dbReference type="EMBL" id="KAH0555552.1"/>
    </source>
</evidence>
<feature type="compositionally biased region" description="Basic residues" evidence="1">
    <location>
        <begin position="77"/>
        <end position="93"/>
    </location>
</feature>
<keyword evidence="3" id="KW-1185">Reference proteome</keyword>
<feature type="non-terminal residue" evidence="2">
    <location>
        <position position="1"/>
    </location>
</feature>
<feature type="compositionally biased region" description="Polar residues" evidence="1">
    <location>
        <begin position="67"/>
        <end position="76"/>
    </location>
</feature>
<gene>
    <name evidence="2" type="ORF">KQX54_020091</name>
</gene>
<reference evidence="2 3" key="1">
    <citation type="journal article" date="2021" name="J. Hered.">
        <title>A chromosome-level genome assembly of the parasitoid wasp, Cotesia glomerata (Hymenoptera: Braconidae).</title>
        <authorList>
            <person name="Pinto B.J."/>
            <person name="Weis J.J."/>
            <person name="Gamble T."/>
            <person name="Ode P.J."/>
            <person name="Paul R."/>
            <person name="Zaspel J.M."/>
        </authorList>
    </citation>
    <scope>NUCLEOTIDE SEQUENCE [LARGE SCALE GENOMIC DNA]</scope>
    <source>
        <strain evidence="2">CgM1</strain>
    </source>
</reference>
<dbReference type="EMBL" id="JAHXZJ010001119">
    <property type="protein sequence ID" value="KAH0555552.1"/>
    <property type="molecule type" value="Genomic_DNA"/>
</dbReference>
<organism evidence="2 3">
    <name type="scientific">Cotesia glomerata</name>
    <name type="common">Lepidopteran parasitic wasp</name>
    <name type="synonym">Apanteles glomeratus</name>
    <dbReference type="NCBI Taxonomy" id="32391"/>
    <lineage>
        <taxon>Eukaryota</taxon>
        <taxon>Metazoa</taxon>
        <taxon>Ecdysozoa</taxon>
        <taxon>Arthropoda</taxon>
        <taxon>Hexapoda</taxon>
        <taxon>Insecta</taxon>
        <taxon>Pterygota</taxon>
        <taxon>Neoptera</taxon>
        <taxon>Endopterygota</taxon>
        <taxon>Hymenoptera</taxon>
        <taxon>Apocrita</taxon>
        <taxon>Ichneumonoidea</taxon>
        <taxon>Braconidae</taxon>
        <taxon>Microgastrinae</taxon>
        <taxon>Cotesia</taxon>
    </lineage>
</organism>
<proteinExistence type="predicted"/>
<feature type="region of interest" description="Disordered" evidence="1">
    <location>
        <begin position="39"/>
        <end position="105"/>
    </location>
</feature>
<evidence type="ECO:0000313" key="3">
    <source>
        <dbReference type="Proteomes" id="UP000826195"/>
    </source>
</evidence>
<name>A0AAV7IQW0_COTGL</name>
<feature type="compositionally biased region" description="Basic residues" evidence="1">
    <location>
        <begin position="131"/>
        <end position="141"/>
    </location>
</feature>
<dbReference type="AlphaFoldDB" id="A0AAV7IQW0"/>
<evidence type="ECO:0000256" key="1">
    <source>
        <dbReference type="SAM" id="MobiDB-lite"/>
    </source>
</evidence>
<feature type="region of interest" description="Disordered" evidence="1">
    <location>
        <begin position="120"/>
        <end position="141"/>
    </location>
</feature>
<accession>A0AAV7IQW0</accession>